<reference evidence="2 3" key="1">
    <citation type="submission" date="2013-04" db="EMBL/GenBank/DDBJ databases">
        <title>The Genome Sequence of Sutterella wadsworthensis HGA0223.</title>
        <authorList>
            <consortium name="The Broad Institute Genomics Platform"/>
            <person name="Earl A."/>
            <person name="Ward D."/>
            <person name="Feldgarden M."/>
            <person name="Gevers D."/>
            <person name="Schmidt T.M."/>
            <person name="Dover J."/>
            <person name="Dai D."/>
            <person name="Walker B."/>
            <person name="Young S."/>
            <person name="Zeng Q."/>
            <person name="Gargeya S."/>
            <person name="Fitzgerald M."/>
            <person name="Haas B."/>
            <person name="Abouelleil A."/>
            <person name="Allen A.W."/>
            <person name="Alvarado L."/>
            <person name="Arachchi H.M."/>
            <person name="Berlin A.M."/>
            <person name="Chapman S.B."/>
            <person name="Gainer-Dewar J."/>
            <person name="Goldberg J."/>
            <person name="Griggs A."/>
            <person name="Gujja S."/>
            <person name="Hansen M."/>
            <person name="Howarth C."/>
            <person name="Imamovic A."/>
            <person name="Ireland A."/>
            <person name="Larimer J."/>
            <person name="McCowan C."/>
            <person name="Murphy C."/>
            <person name="Pearson M."/>
            <person name="Poon T.W."/>
            <person name="Priest M."/>
            <person name="Roberts A."/>
            <person name="Saif S."/>
            <person name="Shea T."/>
            <person name="Sisk P."/>
            <person name="Sykes S."/>
            <person name="Wortman J."/>
            <person name="Nusbaum C."/>
            <person name="Birren B."/>
        </authorList>
    </citation>
    <scope>NUCLEOTIDE SEQUENCE [LARGE SCALE GENOMIC DNA]</scope>
    <source>
        <strain evidence="2 3">HGA0223</strain>
    </source>
</reference>
<dbReference type="HOGENOM" id="CLU_156555_0_1_4"/>
<dbReference type="RefSeq" id="WP_016475339.1">
    <property type="nucleotide sequence ID" value="NZ_KE150482.1"/>
</dbReference>
<keyword evidence="1" id="KW-1133">Transmembrane helix</keyword>
<accession>S3BAI8</accession>
<dbReference type="Proteomes" id="UP000014400">
    <property type="component" value="Unassembled WGS sequence"/>
</dbReference>
<evidence type="ECO:0000256" key="1">
    <source>
        <dbReference type="SAM" id="Phobius"/>
    </source>
</evidence>
<gene>
    <name evidence="2" type="ORF">HMPREF1476_02373</name>
</gene>
<organism evidence="2 3">
    <name type="scientific">Sutterella wadsworthensis HGA0223</name>
    <dbReference type="NCBI Taxonomy" id="1203554"/>
    <lineage>
        <taxon>Bacteria</taxon>
        <taxon>Pseudomonadati</taxon>
        <taxon>Pseudomonadota</taxon>
        <taxon>Betaproteobacteria</taxon>
        <taxon>Burkholderiales</taxon>
        <taxon>Sutterellaceae</taxon>
        <taxon>Sutterella</taxon>
    </lineage>
</organism>
<feature type="transmembrane region" description="Helical" evidence="1">
    <location>
        <begin position="49"/>
        <end position="66"/>
    </location>
</feature>
<dbReference type="Pfam" id="PF09600">
    <property type="entry name" value="Cyd_oper_YbgE"/>
    <property type="match status" value="1"/>
</dbReference>
<dbReference type="eggNOG" id="ENOG503433C">
    <property type="taxonomic scope" value="Bacteria"/>
</dbReference>
<dbReference type="EMBL" id="ATCF01000038">
    <property type="protein sequence ID" value="EPD97536.1"/>
    <property type="molecule type" value="Genomic_DNA"/>
</dbReference>
<name>S3BAI8_9BURK</name>
<keyword evidence="1" id="KW-0812">Transmembrane</keyword>
<comment type="caution">
    <text evidence="2">The sequence shown here is derived from an EMBL/GenBank/DDBJ whole genome shotgun (WGS) entry which is preliminary data.</text>
</comment>
<dbReference type="AlphaFoldDB" id="S3BAI8"/>
<evidence type="ECO:0000313" key="3">
    <source>
        <dbReference type="Proteomes" id="UP000014400"/>
    </source>
</evidence>
<keyword evidence="3" id="KW-1185">Reference proteome</keyword>
<dbReference type="STRING" id="1203554.HMPREF1476_02373"/>
<dbReference type="InterPro" id="IPR011846">
    <property type="entry name" value="Cyd_oper_YbgE"/>
</dbReference>
<proteinExistence type="predicted"/>
<dbReference type="GeneID" id="64062252"/>
<evidence type="ECO:0000313" key="2">
    <source>
        <dbReference type="EMBL" id="EPD97536.1"/>
    </source>
</evidence>
<feature type="transmembrane region" description="Helical" evidence="1">
    <location>
        <begin position="73"/>
        <end position="95"/>
    </location>
</feature>
<dbReference type="PATRIC" id="fig|1203554.3.peg.2453"/>
<protein>
    <submittedName>
        <fullName evidence="2">Cyd operon protein YbgE</fullName>
    </submittedName>
</protein>
<keyword evidence="1" id="KW-0472">Membrane</keyword>
<sequence length="97" mass="10496">MTKTKPAASSRGSTALRIISLLGALACAAVVVLYPRAIAEDATGVPHGALVGMLFGMSILWVYGFGFTPQHRIFRYLLSPLLGWILLLGFGWIVFCR</sequence>